<dbReference type="STRING" id="1109443.G4T9B9"/>
<proteinExistence type="inferred from homology"/>
<keyword evidence="4" id="KW-1185">Reference proteome</keyword>
<evidence type="ECO:0000256" key="2">
    <source>
        <dbReference type="SAM" id="MobiDB-lite"/>
    </source>
</evidence>
<dbReference type="GO" id="GO:0003743">
    <property type="term" value="F:translation initiation factor activity"/>
    <property type="evidence" value="ECO:0007669"/>
    <property type="project" value="UniProtKB-KW"/>
</dbReference>
<organism evidence="3 4">
    <name type="scientific">Serendipita indica (strain DSM 11827)</name>
    <name type="common">Root endophyte fungus</name>
    <name type="synonym">Piriformospora indica</name>
    <dbReference type="NCBI Taxonomy" id="1109443"/>
    <lineage>
        <taxon>Eukaryota</taxon>
        <taxon>Fungi</taxon>
        <taxon>Dikarya</taxon>
        <taxon>Basidiomycota</taxon>
        <taxon>Agaricomycotina</taxon>
        <taxon>Agaricomycetes</taxon>
        <taxon>Sebacinales</taxon>
        <taxon>Serendipitaceae</taxon>
        <taxon>Serendipita</taxon>
    </lineage>
</organism>
<keyword evidence="3" id="KW-0648">Protein biosynthesis</keyword>
<evidence type="ECO:0000313" key="4">
    <source>
        <dbReference type="Proteomes" id="UP000007148"/>
    </source>
</evidence>
<dbReference type="FunCoup" id="G4T9B9">
    <property type="interactions" value="449"/>
</dbReference>
<dbReference type="PANTHER" id="PTHR12161">
    <property type="entry name" value="IST1 FAMILY MEMBER"/>
    <property type="match status" value="1"/>
</dbReference>
<dbReference type="PANTHER" id="PTHR12161:SF5">
    <property type="entry name" value="IST1 HOMOLOG"/>
    <property type="match status" value="1"/>
</dbReference>
<evidence type="ECO:0000256" key="1">
    <source>
        <dbReference type="ARBA" id="ARBA00005536"/>
    </source>
</evidence>
<protein>
    <submittedName>
        <fullName evidence="3">Related to IST1-Putative translation initiation factor, has a role in resistance to high concentrations of sodium</fullName>
    </submittedName>
</protein>
<dbReference type="OrthoDB" id="29853at2759"/>
<dbReference type="Pfam" id="PF03398">
    <property type="entry name" value="Ist1"/>
    <property type="match status" value="1"/>
</dbReference>
<dbReference type="GO" id="GO:0015031">
    <property type="term" value="P:protein transport"/>
    <property type="evidence" value="ECO:0007669"/>
    <property type="project" value="InterPro"/>
</dbReference>
<gene>
    <name evidence="3" type="ORF">PIIN_01787</name>
</gene>
<keyword evidence="3" id="KW-0396">Initiation factor</keyword>
<dbReference type="AlphaFoldDB" id="G4T9B9"/>
<sequence length="268" mass="29625">MVLWNAAKTKVQLKIAVQRLRTLQEKKASLAKMARRDIAQLVERNKMETARIKVESIIGDDIHIELLEILELYCEILTARFGLLDNNSKEPDPGIYEAICAVIYAAPRTEVKELNVLREMLMHKFGREFSLAVMENKDECVPARVTRKLIVETPPKPLVDAYLEEIARGYGVDYTPAKSDDEAGGGLGEAERIGLERKHSDLVAPLLTDPVGATSDRVAAKLPTIPPTEGSATPNANAGSSQAESKPAPAENEYEALKRRLDALKVRK</sequence>
<dbReference type="InParanoid" id="G4T9B9"/>
<feature type="region of interest" description="Disordered" evidence="2">
    <location>
        <begin position="213"/>
        <end position="255"/>
    </location>
</feature>
<dbReference type="Gene3D" id="1.20.1260.60">
    <property type="entry name" value="Vacuolar protein sorting-associated protein Ist1"/>
    <property type="match status" value="1"/>
</dbReference>
<name>G4T9B9_SERID</name>
<reference evidence="3 4" key="1">
    <citation type="journal article" date="2011" name="PLoS Pathog.">
        <title>Endophytic Life Strategies Decoded by Genome and Transcriptome Analyses of the Mutualistic Root Symbiont Piriformospora indica.</title>
        <authorList>
            <person name="Zuccaro A."/>
            <person name="Lahrmann U."/>
            <person name="Guldener U."/>
            <person name="Langen G."/>
            <person name="Pfiffi S."/>
            <person name="Biedenkopf D."/>
            <person name="Wong P."/>
            <person name="Samans B."/>
            <person name="Grimm C."/>
            <person name="Basiewicz M."/>
            <person name="Murat C."/>
            <person name="Martin F."/>
            <person name="Kogel K.H."/>
        </authorList>
    </citation>
    <scope>NUCLEOTIDE SEQUENCE [LARGE SCALE GENOMIC DNA]</scope>
    <source>
        <strain evidence="3 4">DSM 11827</strain>
    </source>
</reference>
<dbReference type="HOGENOM" id="CLU_037652_2_0_1"/>
<dbReference type="eggNOG" id="KOG2027">
    <property type="taxonomic scope" value="Eukaryota"/>
</dbReference>
<comment type="similarity">
    <text evidence="1">Belongs to the IST1 family.</text>
</comment>
<feature type="compositionally biased region" description="Polar residues" evidence="2">
    <location>
        <begin position="230"/>
        <end position="244"/>
    </location>
</feature>
<accession>G4T9B9</accession>
<dbReference type="OMA" id="YCEILTA"/>
<dbReference type="InterPro" id="IPR042277">
    <property type="entry name" value="IST1-like"/>
</dbReference>
<dbReference type="FunFam" id="1.20.1260.60:FF:000002">
    <property type="entry name" value="Vacuolar protein sorting-associated protein IST1"/>
    <property type="match status" value="1"/>
</dbReference>
<evidence type="ECO:0000313" key="3">
    <source>
        <dbReference type="EMBL" id="CCA67918.1"/>
    </source>
</evidence>
<comment type="caution">
    <text evidence="3">The sequence shown here is derived from an EMBL/GenBank/DDBJ whole genome shotgun (WGS) entry which is preliminary data.</text>
</comment>
<dbReference type="EMBL" id="CAFZ01000022">
    <property type="protein sequence ID" value="CCA67918.1"/>
    <property type="molecule type" value="Genomic_DNA"/>
</dbReference>
<dbReference type="Proteomes" id="UP000007148">
    <property type="component" value="Unassembled WGS sequence"/>
</dbReference>
<dbReference type="InterPro" id="IPR005061">
    <property type="entry name" value="Ist1"/>
</dbReference>